<dbReference type="RefSeq" id="WP_136415050.1">
    <property type="nucleotide sequence ID" value="NZ_CP039396.1"/>
</dbReference>
<protein>
    <submittedName>
        <fullName evidence="1">GLPGLI family protein</fullName>
    </submittedName>
</protein>
<name>A0A4P7W2C8_9BACT</name>
<sequence>MRTIITIILFILFLPQVYAQSDLDKPARLGEYNNFDTSIMECVYEHATYDPIKKSTQCTDWILEIGKNGSKYSLYPTYQCDSIINADYNGKPTRGEYYAVANKFETTKLTEQIKNLSENKFKNYESIFMDWYYYEEPIPQIEWNLVAGTDEICGHECKKATTTFRGRNWTAWYTEEIPIDNGPWKFGCLRG</sequence>
<dbReference type="EMBL" id="CP039396">
    <property type="protein sequence ID" value="QCD42083.1"/>
    <property type="molecule type" value="Genomic_DNA"/>
</dbReference>
<dbReference type="KEGG" id="ddb:E7747_07230"/>
<dbReference type="Proteomes" id="UP000297149">
    <property type="component" value="Chromosome"/>
</dbReference>
<organism evidence="1 2">
    <name type="scientific">Duncaniella dubosii</name>
    <dbReference type="NCBI Taxonomy" id="2518971"/>
    <lineage>
        <taxon>Bacteria</taxon>
        <taxon>Pseudomonadati</taxon>
        <taxon>Bacteroidota</taxon>
        <taxon>Bacteroidia</taxon>
        <taxon>Bacteroidales</taxon>
        <taxon>Muribaculaceae</taxon>
        <taxon>Duncaniella</taxon>
    </lineage>
</organism>
<gene>
    <name evidence="1" type="ORF">E7747_07230</name>
</gene>
<reference evidence="2" key="1">
    <citation type="submission" date="2019-02" db="EMBL/GenBank/DDBJ databases">
        <title>Isolation and identification of novel species under the genus Muribaculum.</title>
        <authorList>
            <person name="Miyake S."/>
            <person name="Ding Y."/>
            <person name="Low A."/>
            <person name="Soh M."/>
            <person name="Seedorf H."/>
        </authorList>
    </citation>
    <scope>NUCLEOTIDE SEQUENCE [LARGE SCALE GENOMIC DNA]</scope>
    <source>
        <strain evidence="2">H5</strain>
    </source>
</reference>
<dbReference type="NCBIfam" id="TIGR01200">
    <property type="entry name" value="GLPGLI"/>
    <property type="match status" value="1"/>
</dbReference>
<dbReference type="AlphaFoldDB" id="A0A4P7W2C8"/>
<proteinExistence type="predicted"/>
<keyword evidence="2" id="KW-1185">Reference proteome</keyword>
<accession>A0A4P7W2C8</accession>
<dbReference type="InterPro" id="IPR005901">
    <property type="entry name" value="GLPGLI"/>
</dbReference>
<evidence type="ECO:0000313" key="1">
    <source>
        <dbReference type="EMBL" id="QCD42083.1"/>
    </source>
</evidence>
<evidence type="ECO:0000313" key="2">
    <source>
        <dbReference type="Proteomes" id="UP000297149"/>
    </source>
</evidence>